<comment type="similarity">
    <text evidence="1">Belongs to the CoaE family.</text>
</comment>
<dbReference type="PANTHER" id="PTHR10695">
    <property type="entry name" value="DEPHOSPHO-COA KINASE-RELATED"/>
    <property type="match status" value="1"/>
</dbReference>
<accession>A0A3B0UVH6</accession>
<sequence>MIVAGLTGGVASGKSLVAEKLAQLGAVVIDADLIAREVLRPGEPAFDEVAEYFGKEVLTDNNEVDRKKLGAVIFNDKEKREALNRITHPRIRERMMARLARLRSDHTEDSERRKVVVLDIPLLIESELEDKVDCVIVVYADEETRLRRLIKRDSLTKEEARARIAAQIPLKEKLKAADYIIDNNGERSKTLKDTVGVFNAVTGKV</sequence>
<dbReference type="GO" id="GO:0004140">
    <property type="term" value="F:dephospho-CoA kinase activity"/>
    <property type="evidence" value="ECO:0007669"/>
    <property type="project" value="UniProtKB-EC"/>
</dbReference>
<evidence type="ECO:0000256" key="6">
    <source>
        <dbReference type="ARBA" id="ARBA00022840"/>
    </source>
</evidence>
<keyword evidence="5 8" id="KW-0418">Kinase</keyword>
<reference evidence="8" key="1">
    <citation type="submission" date="2018-06" db="EMBL/GenBank/DDBJ databases">
        <authorList>
            <person name="Zhirakovskaya E."/>
        </authorList>
    </citation>
    <scope>NUCLEOTIDE SEQUENCE</scope>
</reference>
<dbReference type="InterPro" id="IPR001977">
    <property type="entry name" value="Depp_CoAkinase"/>
</dbReference>
<keyword evidence="3 8" id="KW-0808">Transferase</keyword>
<dbReference type="Pfam" id="PF01121">
    <property type="entry name" value="CoaE"/>
    <property type="match status" value="1"/>
</dbReference>
<evidence type="ECO:0000313" key="8">
    <source>
        <dbReference type="EMBL" id="VAW35155.1"/>
    </source>
</evidence>
<evidence type="ECO:0000256" key="2">
    <source>
        <dbReference type="ARBA" id="ARBA00022490"/>
    </source>
</evidence>
<dbReference type="PROSITE" id="PS51219">
    <property type="entry name" value="DPCK"/>
    <property type="match status" value="1"/>
</dbReference>
<dbReference type="Gene3D" id="3.40.50.300">
    <property type="entry name" value="P-loop containing nucleotide triphosphate hydrolases"/>
    <property type="match status" value="1"/>
</dbReference>
<dbReference type="GO" id="GO:0005524">
    <property type="term" value="F:ATP binding"/>
    <property type="evidence" value="ECO:0007669"/>
    <property type="project" value="UniProtKB-KW"/>
</dbReference>
<evidence type="ECO:0000256" key="7">
    <source>
        <dbReference type="ARBA" id="ARBA00022993"/>
    </source>
</evidence>
<dbReference type="CDD" id="cd02022">
    <property type="entry name" value="DPCK"/>
    <property type="match status" value="1"/>
</dbReference>
<dbReference type="SUPFAM" id="SSF52540">
    <property type="entry name" value="P-loop containing nucleoside triphosphate hydrolases"/>
    <property type="match status" value="1"/>
</dbReference>
<name>A0A3B0UVH6_9ZZZZ</name>
<proteinExistence type="inferred from homology"/>
<organism evidence="8">
    <name type="scientific">hydrothermal vent metagenome</name>
    <dbReference type="NCBI Taxonomy" id="652676"/>
    <lineage>
        <taxon>unclassified sequences</taxon>
        <taxon>metagenomes</taxon>
        <taxon>ecological metagenomes</taxon>
    </lineage>
</organism>
<keyword evidence="6" id="KW-0067">ATP-binding</keyword>
<keyword evidence="4" id="KW-0547">Nucleotide-binding</keyword>
<dbReference type="NCBIfam" id="TIGR00152">
    <property type="entry name" value="dephospho-CoA kinase"/>
    <property type="match status" value="1"/>
</dbReference>
<dbReference type="FunFam" id="3.40.50.300:FF:000991">
    <property type="entry name" value="Dephospho-CoA kinase"/>
    <property type="match status" value="1"/>
</dbReference>
<evidence type="ECO:0000256" key="1">
    <source>
        <dbReference type="ARBA" id="ARBA00009018"/>
    </source>
</evidence>
<dbReference type="InterPro" id="IPR027417">
    <property type="entry name" value="P-loop_NTPase"/>
</dbReference>
<keyword evidence="2" id="KW-0963">Cytoplasm</keyword>
<dbReference type="EC" id="2.7.1.24" evidence="8"/>
<evidence type="ECO:0000256" key="5">
    <source>
        <dbReference type="ARBA" id="ARBA00022777"/>
    </source>
</evidence>
<dbReference type="AlphaFoldDB" id="A0A3B0UVH6"/>
<keyword evidence="7" id="KW-0173">Coenzyme A biosynthesis</keyword>
<evidence type="ECO:0000256" key="3">
    <source>
        <dbReference type="ARBA" id="ARBA00022679"/>
    </source>
</evidence>
<gene>
    <name evidence="8" type="ORF">MNBD_DELTA02-89</name>
</gene>
<dbReference type="HAMAP" id="MF_00376">
    <property type="entry name" value="Dephospho_CoA_kinase"/>
    <property type="match status" value="1"/>
</dbReference>
<evidence type="ECO:0000256" key="4">
    <source>
        <dbReference type="ARBA" id="ARBA00022741"/>
    </source>
</evidence>
<dbReference type="GO" id="GO:0015937">
    <property type="term" value="P:coenzyme A biosynthetic process"/>
    <property type="evidence" value="ECO:0007669"/>
    <property type="project" value="UniProtKB-KW"/>
</dbReference>
<dbReference type="PANTHER" id="PTHR10695:SF46">
    <property type="entry name" value="BIFUNCTIONAL COENZYME A SYNTHASE-RELATED"/>
    <property type="match status" value="1"/>
</dbReference>
<dbReference type="EMBL" id="UOEZ01000020">
    <property type="protein sequence ID" value="VAW35155.1"/>
    <property type="molecule type" value="Genomic_DNA"/>
</dbReference>
<protein>
    <submittedName>
        <fullName evidence="8">Dephospho-CoA kinase</fullName>
        <ecNumber evidence="8">2.7.1.24</ecNumber>
    </submittedName>
</protein>